<dbReference type="InterPro" id="IPR020256">
    <property type="entry name" value="Spore_coat_CotJA"/>
</dbReference>
<accession>A0A9D1WJV6</accession>
<proteinExistence type="predicted"/>
<dbReference type="Proteomes" id="UP000886817">
    <property type="component" value="Unassembled WGS sequence"/>
</dbReference>
<protein>
    <submittedName>
        <fullName evidence="1">Spore coat associated protein CotJA</fullName>
    </submittedName>
</protein>
<evidence type="ECO:0000313" key="2">
    <source>
        <dbReference type="Proteomes" id="UP000886817"/>
    </source>
</evidence>
<gene>
    <name evidence="1" type="ORF">IAA45_11255</name>
</gene>
<reference evidence="1" key="2">
    <citation type="submission" date="2021-04" db="EMBL/GenBank/DDBJ databases">
        <authorList>
            <person name="Gilroy R."/>
        </authorList>
    </citation>
    <scope>NUCLEOTIDE SEQUENCE</scope>
    <source>
        <strain evidence="1">ChiSjej1B19-8411</strain>
    </source>
</reference>
<comment type="caution">
    <text evidence="1">The sequence shown here is derived from an EMBL/GenBank/DDBJ whole genome shotgun (WGS) entry which is preliminary data.</text>
</comment>
<organism evidence="1 2">
    <name type="scientific">Candidatus Blautia gallistercoris</name>
    <dbReference type="NCBI Taxonomy" id="2838490"/>
    <lineage>
        <taxon>Bacteria</taxon>
        <taxon>Bacillati</taxon>
        <taxon>Bacillota</taxon>
        <taxon>Clostridia</taxon>
        <taxon>Lachnospirales</taxon>
        <taxon>Lachnospiraceae</taxon>
        <taxon>Blautia</taxon>
    </lineage>
</organism>
<sequence>MYAHVDQMIPAMAYVPYQSWQEPFDLHYALHAGTIFPALCKPFCGRRNMHR</sequence>
<evidence type="ECO:0000313" key="1">
    <source>
        <dbReference type="EMBL" id="HIX60274.1"/>
    </source>
</evidence>
<name>A0A9D1WJV6_9FIRM</name>
<dbReference type="AlphaFoldDB" id="A0A9D1WJV6"/>
<reference evidence="1" key="1">
    <citation type="journal article" date="2021" name="PeerJ">
        <title>Extensive microbial diversity within the chicken gut microbiome revealed by metagenomics and culture.</title>
        <authorList>
            <person name="Gilroy R."/>
            <person name="Ravi A."/>
            <person name="Getino M."/>
            <person name="Pursley I."/>
            <person name="Horton D.L."/>
            <person name="Alikhan N.F."/>
            <person name="Baker D."/>
            <person name="Gharbi K."/>
            <person name="Hall N."/>
            <person name="Watson M."/>
            <person name="Adriaenssens E.M."/>
            <person name="Foster-Nyarko E."/>
            <person name="Jarju S."/>
            <person name="Secka A."/>
            <person name="Antonio M."/>
            <person name="Oren A."/>
            <person name="Chaudhuri R.R."/>
            <person name="La Ragione R."/>
            <person name="Hildebrand F."/>
            <person name="Pallen M.J."/>
        </authorList>
    </citation>
    <scope>NUCLEOTIDE SEQUENCE</scope>
    <source>
        <strain evidence="1">ChiSjej1B19-8411</strain>
    </source>
</reference>
<dbReference type="Pfam" id="PF11007">
    <property type="entry name" value="CotJA"/>
    <property type="match status" value="1"/>
</dbReference>
<dbReference type="EMBL" id="DXEX01000242">
    <property type="protein sequence ID" value="HIX60274.1"/>
    <property type="molecule type" value="Genomic_DNA"/>
</dbReference>